<organism evidence="3 4">
    <name type="scientific">Neurospora tetrasperma (strain FGSC 2508 / ATCC MYA-4615 / P0657)</name>
    <dbReference type="NCBI Taxonomy" id="510951"/>
    <lineage>
        <taxon>Eukaryota</taxon>
        <taxon>Fungi</taxon>
        <taxon>Dikarya</taxon>
        <taxon>Ascomycota</taxon>
        <taxon>Pezizomycotina</taxon>
        <taxon>Sordariomycetes</taxon>
        <taxon>Sordariomycetidae</taxon>
        <taxon>Sordariales</taxon>
        <taxon>Sordariaceae</taxon>
        <taxon>Neurospora</taxon>
    </lineage>
</organism>
<evidence type="ECO:0000313" key="4">
    <source>
        <dbReference type="Proteomes" id="UP000008065"/>
    </source>
</evidence>
<dbReference type="SUPFAM" id="SSF55729">
    <property type="entry name" value="Acyl-CoA N-acyltransferases (Nat)"/>
    <property type="match status" value="1"/>
</dbReference>
<feature type="region of interest" description="Disordered" evidence="1">
    <location>
        <begin position="1"/>
        <end position="24"/>
    </location>
</feature>
<dbReference type="AlphaFoldDB" id="F8MIS5"/>
<dbReference type="Pfam" id="PF13508">
    <property type="entry name" value="Acetyltransf_7"/>
    <property type="match status" value="1"/>
</dbReference>
<dbReference type="InterPro" id="IPR052523">
    <property type="entry name" value="Trichothecene_AcTrans"/>
</dbReference>
<evidence type="ECO:0000313" key="3">
    <source>
        <dbReference type="EMBL" id="EGO59027.1"/>
    </source>
</evidence>
<dbReference type="PROSITE" id="PS51186">
    <property type="entry name" value="GNAT"/>
    <property type="match status" value="1"/>
</dbReference>
<dbReference type="CDD" id="cd04301">
    <property type="entry name" value="NAT_SF"/>
    <property type="match status" value="1"/>
</dbReference>
<keyword evidence="4" id="KW-1185">Reference proteome</keyword>
<feature type="domain" description="N-acetyltransferase" evidence="2">
    <location>
        <begin position="158"/>
        <end position="294"/>
    </location>
</feature>
<dbReference type="PANTHER" id="PTHR42791:SF1">
    <property type="entry name" value="N-ACETYLTRANSFERASE DOMAIN-CONTAINING PROTEIN"/>
    <property type="match status" value="1"/>
</dbReference>
<dbReference type="RefSeq" id="XP_009848758.1">
    <property type="nucleotide sequence ID" value="XM_009850456.1"/>
</dbReference>
<sequence length="375" mass="40943">METVTTSNSSITSDSTTISNTAASSSSAPAVTVVELKRYSLVPPKWQEFVRVAGMSECREASLSLAHAFAADDYAQYLVNTEDPEDAKTVVGSGGGDSRGVMSSGTIMTPEDKWKLHVDIMTYAVAMHCLNGLVTTIGPEYDSVALCCTVTVRSQCVSKYCRLPPGHDLDSWWVLFRSGAWRLYYQLSIEGRKRYFDEVVPLLHDTKAQVLGERDHDAWYLVYLGTKPSSQGRGYAGKLLKDVMQRADAENRPMYLESSSLANNSYYQKFGFEIKRDIFLKRGRDPVRLSIMVREPNASGMTPSSTRKDLVTGGSTVGALFAAAAAPLTTTTTTSNTLMGSTRVKFPTVGSHYHHGLLAHGHCHVGLGVGGKKLM</sequence>
<evidence type="ECO:0000256" key="1">
    <source>
        <dbReference type="SAM" id="MobiDB-lite"/>
    </source>
</evidence>
<dbReference type="InterPro" id="IPR016181">
    <property type="entry name" value="Acyl_CoA_acyltransferase"/>
</dbReference>
<dbReference type="GeneID" id="20827653"/>
<evidence type="ECO:0000259" key="2">
    <source>
        <dbReference type="PROSITE" id="PS51186"/>
    </source>
</evidence>
<proteinExistence type="predicted"/>
<protein>
    <recommendedName>
        <fullName evidence="2">N-acetyltransferase domain-containing protein</fullName>
    </recommendedName>
</protein>
<dbReference type="KEGG" id="nte:NEUTE1DRAFT38565"/>
<reference evidence="4" key="1">
    <citation type="journal article" date="2011" name="Genetics">
        <title>Massive changes in genome architecture accompany the transition to self-fertility in the filamentous fungus Neurospora tetrasperma.</title>
        <authorList>
            <person name="Ellison C.E."/>
            <person name="Stajich J.E."/>
            <person name="Jacobson D.J."/>
            <person name="Natvig D.O."/>
            <person name="Lapidus A."/>
            <person name="Foster B."/>
            <person name="Aerts A."/>
            <person name="Riley R."/>
            <person name="Lindquist E.A."/>
            <person name="Grigoriev I.V."/>
            <person name="Taylor J.W."/>
        </authorList>
    </citation>
    <scope>NUCLEOTIDE SEQUENCE [LARGE SCALE GENOMIC DNA]</scope>
    <source>
        <strain evidence="4">FGSC 2508 / P0657</strain>
    </source>
</reference>
<dbReference type="GO" id="GO:0016747">
    <property type="term" value="F:acyltransferase activity, transferring groups other than amino-acyl groups"/>
    <property type="evidence" value="ECO:0007669"/>
    <property type="project" value="InterPro"/>
</dbReference>
<dbReference type="InterPro" id="IPR000182">
    <property type="entry name" value="GNAT_dom"/>
</dbReference>
<dbReference type="PANTHER" id="PTHR42791">
    <property type="entry name" value="GNAT FAMILY ACETYLTRANSFERASE"/>
    <property type="match status" value="1"/>
</dbReference>
<dbReference type="EMBL" id="GL891303">
    <property type="protein sequence ID" value="EGO59027.1"/>
    <property type="molecule type" value="Genomic_DNA"/>
</dbReference>
<gene>
    <name evidence="3" type="ORF">NEUTE1DRAFT_38565</name>
</gene>
<dbReference type="Gene3D" id="3.40.630.30">
    <property type="match status" value="1"/>
</dbReference>
<dbReference type="HOGENOM" id="CLU_063930_1_0_1"/>
<accession>F8MIS5</accession>
<dbReference type="Proteomes" id="UP000008065">
    <property type="component" value="Unassembled WGS sequence"/>
</dbReference>
<name>F8MIS5_NEUT8</name>
<dbReference type="OrthoDB" id="544277at2759"/>
<dbReference type="VEuPathDB" id="FungiDB:NEUTE1DRAFT_38565"/>